<keyword evidence="5" id="KW-0460">Magnesium</keyword>
<dbReference type="GO" id="GO:0005524">
    <property type="term" value="F:ATP binding"/>
    <property type="evidence" value="ECO:0007669"/>
    <property type="project" value="UniProtKB-KW"/>
</dbReference>
<protein>
    <submittedName>
        <fullName evidence="9">Bifunctional [glutamine synthetase] adenylyltransferase/[glutamine synthetase]-adenylyl-L-tyrosine phosphorylase</fullName>
        <ecNumber evidence="9">2.7.7.42</ecNumber>
        <ecNumber evidence="9">2.7.7.89</ecNumber>
    </submittedName>
</protein>
<keyword evidence="3" id="KW-0547">Nucleotide-binding</keyword>
<feature type="domain" description="Glutamate-ammonia ligase adenylyltransferase repeated" evidence="7">
    <location>
        <begin position="619"/>
        <end position="860"/>
    </location>
</feature>
<sequence length="1030" mass="114976">MTHAASGKTRLAGIGFEDLTGAQRWLQARELEGIDREALLEGLRLSPSPDAALKSLVRLLGDHPAGLAEAVDRGSAAPALYRVLGASEALGDFLLRRPEHLDLLTGDPQRLPEVRGQEMARQYREDLLRCVGADPDHRMPVAETTGEQAQLALRTAYRAALTRIAVADLLAEDPLAELERIAACLADLAGAALEAALAVARAEIAQTYPEVSRVALAVIGMGKCGARELNYISDVDVIYAVGPAQPDPDEADGADDADDAQPLEEQRLVRLGEELVRALTQVIHGVGPEPALWEVDANLRPEGKDGPLVRTVDSHRAYCRRWAENWEFQALLKARPIAGDPQLGRQYLEAVTPFVWEASSREGFVGSVQAMRRRVSDHIPEAERERQIKLGIGGLRDVEFTVQLLQLVHGRTDEQVRTRGTLESLRALAERSYISREDARAFADRYRWLRLLEHRVQLRQLRRTHLMPAREREQLAVARAMQAPQERTRTTAEELLTRWREAKRSVRGLHEALFFRPLLAAVAHLSAAEVALRPDAARDRLAALGYLDPQGAMRHIEALTRGVSRRAEIQKTVLPVLLGWFARGVDPDAGLLNFRRVSEELGQTPWYLKMLRDSATAAQRLCEILSSSRFATDLIEVEPEAIAWLDKDEQLRPETLEELWTEIRAKVSRHRDAQEAVRAVRLIRRREMLRTAMGECTGVLDAEQIMRGLSDADQAAILGALHVAERELYEEQGEPVLTDVVIIGMGRQGGAEIGYGSDADVMYVHRARDGAGEQEALRQAERLVTRTVQLLKGPVEPAIRAERTLVIDADLRPEGRSGPMVRSLDSYAEYYARWSDTWEHQALLRARPLAGSDEVAEAFVRIIDPYRYPAELPPRRIQEIRRMKARVEAERMPRGADPTRQLKLGRGGLSDVEWLVQLLQLRHAHEHPELRTTSTLRALRAAVPLGLIGAEDVHVLESAWLLATRVRGGVVLRTGRASDSLPTARRDLEAIARWVGCAEGGARVLEEDYLRLTRRARGIYENLFYGPLTR</sequence>
<dbReference type="InterPro" id="IPR043519">
    <property type="entry name" value="NT_sf"/>
</dbReference>
<feature type="domain" description="Glutamate-ammonia ligase adenylyltransferase repeated" evidence="7">
    <location>
        <begin position="80"/>
        <end position="349"/>
    </location>
</feature>
<evidence type="ECO:0000256" key="3">
    <source>
        <dbReference type="ARBA" id="ARBA00022741"/>
    </source>
</evidence>
<dbReference type="Gene3D" id="1.20.120.330">
    <property type="entry name" value="Nucleotidyltransferases domain 2"/>
    <property type="match status" value="2"/>
</dbReference>
<dbReference type="Gene3D" id="3.30.460.10">
    <property type="entry name" value="Beta Polymerase, domain 2"/>
    <property type="match status" value="2"/>
</dbReference>
<dbReference type="PANTHER" id="PTHR30621">
    <property type="entry name" value="GLUTAMINE SYNTHETASE ADENYLYLTRANSFERASE"/>
    <property type="match status" value="1"/>
</dbReference>
<keyword evidence="1 9" id="KW-0808">Transferase</keyword>
<dbReference type="PANTHER" id="PTHR30621:SF0">
    <property type="entry name" value="BIFUNCTIONAL GLUTAMINE SYNTHETASE ADENYLYLTRANSFERASE_ADENYLYL-REMOVING ENZYME"/>
    <property type="match status" value="1"/>
</dbReference>
<evidence type="ECO:0000256" key="1">
    <source>
        <dbReference type="ARBA" id="ARBA00022679"/>
    </source>
</evidence>
<organism evidence="9 10">
    <name type="scientific">Rothia kristinae</name>
    <dbReference type="NCBI Taxonomy" id="37923"/>
    <lineage>
        <taxon>Bacteria</taxon>
        <taxon>Bacillati</taxon>
        <taxon>Actinomycetota</taxon>
        <taxon>Actinomycetes</taxon>
        <taxon>Micrococcales</taxon>
        <taxon>Micrococcaceae</taxon>
        <taxon>Rothia</taxon>
    </lineage>
</organism>
<dbReference type="GeneID" id="61263339"/>
<name>A0A7T3CIF3_9MICC</name>
<keyword evidence="6" id="KW-0511">Multifunctional enzyme</keyword>
<keyword evidence="2 9" id="KW-0548">Nucleotidyltransferase</keyword>
<evidence type="ECO:0000256" key="6">
    <source>
        <dbReference type="ARBA" id="ARBA00023268"/>
    </source>
</evidence>
<evidence type="ECO:0000256" key="2">
    <source>
        <dbReference type="ARBA" id="ARBA00022695"/>
    </source>
</evidence>
<evidence type="ECO:0000256" key="5">
    <source>
        <dbReference type="ARBA" id="ARBA00022842"/>
    </source>
</evidence>
<dbReference type="CDD" id="cd05401">
    <property type="entry name" value="NT_GlnE_GlnD_like"/>
    <property type="match status" value="2"/>
</dbReference>
<evidence type="ECO:0000256" key="4">
    <source>
        <dbReference type="ARBA" id="ARBA00022840"/>
    </source>
</evidence>
<dbReference type="SUPFAM" id="SSF81301">
    <property type="entry name" value="Nucleotidyltransferase"/>
    <property type="match status" value="2"/>
</dbReference>
<dbReference type="Proteomes" id="UP000594975">
    <property type="component" value="Chromosome"/>
</dbReference>
<evidence type="ECO:0000313" key="10">
    <source>
        <dbReference type="Proteomes" id="UP000594975"/>
    </source>
</evidence>
<dbReference type="InterPro" id="IPR005190">
    <property type="entry name" value="GlnE_rpt_dom"/>
</dbReference>
<keyword evidence="4" id="KW-0067">ATP-binding</keyword>
<dbReference type="EC" id="2.7.7.42" evidence="9"/>
<evidence type="ECO:0000259" key="8">
    <source>
        <dbReference type="Pfam" id="PF08335"/>
    </source>
</evidence>
<dbReference type="KEGG" id="rkr:I6G21_08055"/>
<reference evidence="9 10" key="1">
    <citation type="submission" date="2020-12" db="EMBL/GenBank/DDBJ databases">
        <title>FDA dAtabase for Regulatory Grade micrObial Sequences (FDA-ARGOS): Supporting development and validation of Infectious Disease Dx tests.</title>
        <authorList>
            <person name="Sproer C."/>
            <person name="Gronow S."/>
            <person name="Severitt S."/>
            <person name="Schroder I."/>
            <person name="Tallon L."/>
            <person name="Sadzewicz L."/>
            <person name="Zhao X."/>
            <person name="Boylan J."/>
            <person name="Ott S."/>
            <person name="Bowen H."/>
            <person name="Vavikolanu K."/>
            <person name="Mehta A."/>
            <person name="Aluvathingal J."/>
            <person name="Nadendla S."/>
            <person name="Lowell S."/>
            <person name="Myers T."/>
            <person name="Yan Y."/>
            <person name="Sichtig H."/>
        </authorList>
    </citation>
    <scope>NUCLEOTIDE SEQUENCE [LARGE SCALE GENOMIC DNA]</scope>
    <source>
        <strain evidence="9 10">FDAARGOS_864</strain>
    </source>
</reference>
<evidence type="ECO:0000313" key="9">
    <source>
        <dbReference type="EMBL" id="QPT53223.1"/>
    </source>
</evidence>
<feature type="domain" description="PII-uridylyltransferase/Glutamine-synthetase adenylyltransferase" evidence="8">
    <location>
        <begin position="370"/>
        <end position="514"/>
    </location>
</feature>
<dbReference type="GO" id="GO:0005829">
    <property type="term" value="C:cytosol"/>
    <property type="evidence" value="ECO:0007669"/>
    <property type="project" value="TreeGrafter"/>
</dbReference>
<dbReference type="EC" id="2.7.7.89" evidence="9"/>
<dbReference type="SUPFAM" id="SSF81593">
    <property type="entry name" value="Nucleotidyltransferase substrate binding subunit/domain"/>
    <property type="match status" value="2"/>
</dbReference>
<dbReference type="InterPro" id="IPR013546">
    <property type="entry name" value="PII_UdlTrfase/GS_AdlTrfase"/>
</dbReference>
<feature type="domain" description="PII-uridylyltransferase/Glutamine-synthetase adenylyltransferase" evidence="8">
    <location>
        <begin position="882"/>
        <end position="1024"/>
    </location>
</feature>
<dbReference type="EMBL" id="CP065738">
    <property type="protein sequence ID" value="QPT53223.1"/>
    <property type="molecule type" value="Genomic_DNA"/>
</dbReference>
<dbReference type="AlphaFoldDB" id="A0A7T3CIF3"/>
<dbReference type="GO" id="GO:0008882">
    <property type="term" value="F:[glutamate-ammonia-ligase] adenylyltransferase activity"/>
    <property type="evidence" value="ECO:0007669"/>
    <property type="project" value="UniProtKB-EC"/>
</dbReference>
<dbReference type="InterPro" id="IPR023057">
    <property type="entry name" value="GlnE"/>
</dbReference>
<dbReference type="Pfam" id="PF08335">
    <property type="entry name" value="GlnD_UR_UTase"/>
    <property type="match status" value="2"/>
</dbReference>
<gene>
    <name evidence="9" type="ORF">I6G21_08055</name>
</gene>
<dbReference type="NCBIfam" id="NF010707">
    <property type="entry name" value="PRK14109.1"/>
    <property type="match status" value="1"/>
</dbReference>
<dbReference type="Pfam" id="PF03710">
    <property type="entry name" value="GlnE"/>
    <property type="match status" value="2"/>
</dbReference>
<dbReference type="GO" id="GO:0047388">
    <property type="term" value="F:[glutamine synthetase]-adenylyl-L-tyrosine phosphorylase activity"/>
    <property type="evidence" value="ECO:0007669"/>
    <property type="project" value="UniProtKB-EC"/>
</dbReference>
<dbReference type="GO" id="GO:0000820">
    <property type="term" value="P:regulation of glutamine family amino acid metabolic process"/>
    <property type="evidence" value="ECO:0007669"/>
    <property type="project" value="TreeGrafter"/>
</dbReference>
<accession>A0A7T3CIF3</accession>
<evidence type="ECO:0000259" key="7">
    <source>
        <dbReference type="Pfam" id="PF03710"/>
    </source>
</evidence>
<dbReference type="RefSeq" id="WP_058731773.1">
    <property type="nucleotide sequence ID" value="NZ_CP065738.1"/>
</dbReference>
<proteinExistence type="predicted"/>